<feature type="transmembrane region" description="Helical" evidence="2">
    <location>
        <begin position="293"/>
        <end position="315"/>
    </location>
</feature>
<keyword evidence="2" id="KW-0472">Membrane</keyword>
<sequence>MPTRRADPPRLLHHHDPAVRDDCPVSSTTPTRSPRARTIDAEPDAPRRGLRGLRRRTGRTDDGSGRGARTQQVVAAVGVVVQTVVLPLVVVAVVVGAVLVASPPSSGSGWGRTAQVTGAVWLAAQGVPLVTGGVTLTIVPLGVTALSLLVGYRAARRTLRPSALPLLLAVVLYTGVVAGASLLTTAVAPGAVWRGAVGAALLAATAFTLGSSASGRGPTVGERALAAQDAVLRRVRWIGAPWFDGLRRGFVAGLVAVLLLVAVAGLLVVVWAVSGRSTVADVLRLLDPGVVGGGVLAVAQLALVPNLVAWAAAWVVGPGFGIGTDSLYATTAHVEGALPALPVVGVLPGAGWTNDVSVLAPLVVVVLGVVAGGFLWRSHAYAGGTSWSGLVVSVVVAAATAGLLVVGLEGLANGAAGPGVLVQVGADAWRTGAWAAAEVGVGVVLAVGWRLLGIGPWLRRTLGRQPA</sequence>
<evidence type="ECO:0000313" key="4">
    <source>
        <dbReference type="Proteomes" id="UP000231586"/>
    </source>
</evidence>
<keyword evidence="2" id="KW-0812">Transmembrane</keyword>
<dbReference type="EMBL" id="PGTZ01000006">
    <property type="protein sequence ID" value="PJI94810.1"/>
    <property type="molecule type" value="Genomic_DNA"/>
</dbReference>
<accession>A0A2M8WV66</accession>
<evidence type="ECO:0000256" key="2">
    <source>
        <dbReference type="SAM" id="Phobius"/>
    </source>
</evidence>
<feature type="transmembrane region" description="Helical" evidence="2">
    <location>
        <begin position="250"/>
        <end position="273"/>
    </location>
</feature>
<feature type="compositionally biased region" description="Basic residues" evidence="1">
    <location>
        <begin position="48"/>
        <end position="57"/>
    </location>
</feature>
<protein>
    <submittedName>
        <fullName evidence="3">Uncharacterized protein</fullName>
    </submittedName>
</protein>
<dbReference type="Proteomes" id="UP000231586">
    <property type="component" value="Unassembled WGS sequence"/>
</dbReference>
<evidence type="ECO:0000313" key="3">
    <source>
        <dbReference type="EMBL" id="PJI94810.1"/>
    </source>
</evidence>
<dbReference type="Pfam" id="PF19877">
    <property type="entry name" value="DUF6350"/>
    <property type="match status" value="1"/>
</dbReference>
<proteinExistence type="predicted"/>
<reference evidence="3 4" key="1">
    <citation type="submission" date="2017-11" db="EMBL/GenBank/DDBJ databases">
        <title>Genomic Encyclopedia of Archaeal and Bacterial Type Strains, Phase II (KMG-II): From Individual Species to Whole Genera.</title>
        <authorList>
            <person name="Goeker M."/>
        </authorList>
    </citation>
    <scope>NUCLEOTIDE SEQUENCE [LARGE SCALE GENOMIC DNA]</scope>
    <source>
        <strain evidence="3 4">DSM 22413</strain>
    </source>
</reference>
<feature type="transmembrane region" description="Helical" evidence="2">
    <location>
        <begin position="432"/>
        <end position="452"/>
    </location>
</feature>
<comment type="caution">
    <text evidence="3">The sequence shown here is derived from an EMBL/GenBank/DDBJ whole genome shotgun (WGS) entry which is preliminary data.</text>
</comment>
<gene>
    <name evidence="3" type="ORF">CLV34_0658</name>
</gene>
<name>A0A2M8WV66_9MICO</name>
<feature type="transmembrane region" description="Helical" evidence="2">
    <location>
        <begin position="73"/>
        <end position="99"/>
    </location>
</feature>
<feature type="transmembrane region" description="Helical" evidence="2">
    <location>
        <begin position="164"/>
        <end position="185"/>
    </location>
</feature>
<feature type="compositionally biased region" description="Low complexity" evidence="1">
    <location>
        <begin position="24"/>
        <end position="33"/>
    </location>
</feature>
<dbReference type="AlphaFoldDB" id="A0A2M8WV66"/>
<feature type="transmembrane region" description="Helical" evidence="2">
    <location>
        <begin position="388"/>
        <end position="412"/>
    </location>
</feature>
<keyword evidence="4" id="KW-1185">Reference proteome</keyword>
<feature type="transmembrane region" description="Helical" evidence="2">
    <location>
        <begin position="356"/>
        <end position="376"/>
    </location>
</feature>
<dbReference type="InterPro" id="IPR045931">
    <property type="entry name" value="DUF6350"/>
</dbReference>
<keyword evidence="2" id="KW-1133">Transmembrane helix</keyword>
<feature type="compositionally biased region" description="Basic and acidic residues" evidence="1">
    <location>
        <begin position="37"/>
        <end position="47"/>
    </location>
</feature>
<organism evidence="3 4">
    <name type="scientific">Luteimicrobium subarcticum</name>
    <dbReference type="NCBI Taxonomy" id="620910"/>
    <lineage>
        <taxon>Bacteria</taxon>
        <taxon>Bacillati</taxon>
        <taxon>Actinomycetota</taxon>
        <taxon>Actinomycetes</taxon>
        <taxon>Micrococcales</taxon>
        <taxon>Luteimicrobium</taxon>
    </lineage>
</organism>
<evidence type="ECO:0000256" key="1">
    <source>
        <dbReference type="SAM" id="MobiDB-lite"/>
    </source>
</evidence>
<feature type="region of interest" description="Disordered" evidence="1">
    <location>
        <begin position="1"/>
        <end position="68"/>
    </location>
</feature>
<feature type="compositionally biased region" description="Basic and acidic residues" evidence="1">
    <location>
        <begin position="1"/>
        <end position="23"/>
    </location>
</feature>
<feature type="transmembrane region" description="Helical" evidence="2">
    <location>
        <begin position="119"/>
        <end position="152"/>
    </location>
</feature>